<keyword evidence="1" id="KW-0175">Coiled coil</keyword>
<evidence type="ECO:0000256" key="1">
    <source>
        <dbReference type="SAM" id="Coils"/>
    </source>
</evidence>
<name>A0A975GNE2_9BACT</name>
<dbReference type="Proteomes" id="UP000663722">
    <property type="component" value="Chromosome"/>
</dbReference>
<proteinExistence type="predicted"/>
<organism evidence="2 3">
    <name type="scientific">Desulfonema magnum</name>
    <dbReference type="NCBI Taxonomy" id="45655"/>
    <lineage>
        <taxon>Bacteria</taxon>
        <taxon>Pseudomonadati</taxon>
        <taxon>Thermodesulfobacteriota</taxon>
        <taxon>Desulfobacteria</taxon>
        <taxon>Desulfobacterales</taxon>
        <taxon>Desulfococcaceae</taxon>
        <taxon>Desulfonema</taxon>
    </lineage>
</organism>
<dbReference type="RefSeq" id="WP_207682877.1">
    <property type="nucleotide sequence ID" value="NZ_CP061800.1"/>
</dbReference>
<dbReference type="EMBL" id="CP061800">
    <property type="protein sequence ID" value="QTA87866.1"/>
    <property type="molecule type" value="Genomic_DNA"/>
</dbReference>
<feature type="coiled-coil region" evidence="1">
    <location>
        <begin position="3"/>
        <end position="30"/>
    </location>
</feature>
<reference evidence="2" key="1">
    <citation type="journal article" date="2021" name="Microb. Physiol.">
        <title>Proteogenomic Insights into the Physiology of Marine, Sulfate-Reducing, Filamentous Desulfonema limicola and Desulfonema magnum.</title>
        <authorList>
            <person name="Schnaars V."/>
            <person name="Wohlbrand L."/>
            <person name="Scheve S."/>
            <person name="Hinrichs C."/>
            <person name="Reinhardt R."/>
            <person name="Rabus R."/>
        </authorList>
    </citation>
    <scope>NUCLEOTIDE SEQUENCE</scope>
    <source>
        <strain evidence="2">4be13</strain>
    </source>
</reference>
<accession>A0A975GNE2</accession>
<protein>
    <submittedName>
        <fullName evidence="2">Uncharacterized protein</fullName>
    </submittedName>
</protein>
<sequence>MGKKAIRKRIESLLKRVREHELKIQNEKMKEPPDYGLIHHWEAEIAAFRVSIGRAEKRLKS</sequence>
<dbReference type="AlphaFoldDB" id="A0A975GNE2"/>
<evidence type="ECO:0000313" key="2">
    <source>
        <dbReference type="EMBL" id="QTA87866.1"/>
    </source>
</evidence>
<keyword evidence="3" id="KW-1185">Reference proteome</keyword>
<gene>
    <name evidence="2" type="ORF">dnm_039060</name>
</gene>
<dbReference type="KEGG" id="dmm:dnm_039060"/>
<evidence type="ECO:0000313" key="3">
    <source>
        <dbReference type="Proteomes" id="UP000663722"/>
    </source>
</evidence>